<evidence type="ECO:0000256" key="11">
    <source>
        <dbReference type="SAM" id="Phobius"/>
    </source>
</evidence>
<keyword evidence="5" id="KW-0808">Transferase</keyword>
<evidence type="ECO:0000256" key="5">
    <source>
        <dbReference type="ARBA" id="ARBA00022679"/>
    </source>
</evidence>
<comment type="subcellular location">
    <subcellularLocation>
        <location evidence="2">Membrane</location>
        <topology evidence="2">Multi-pass membrane protein</topology>
    </subcellularLocation>
</comment>
<evidence type="ECO:0000256" key="7">
    <source>
        <dbReference type="ARBA" id="ARBA00022786"/>
    </source>
</evidence>
<keyword evidence="6 11" id="KW-0812">Transmembrane</keyword>
<dbReference type="PANTHER" id="PTHR13145:SF0">
    <property type="entry name" value="E3 UBIQUITIN-PROTEIN LIGASE MARCHF6"/>
    <property type="match status" value="1"/>
</dbReference>
<dbReference type="STRING" id="379508.A5E6F2"/>
<dbReference type="GO" id="GO:0036503">
    <property type="term" value="P:ERAD pathway"/>
    <property type="evidence" value="ECO:0007669"/>
    <property type="project" value="TreeGrafter"/>
</dbReference>
<dbReference type="eggNOG" id="KOG1609">
    <property type="taxonomic scope" value="Eukaryota"/>
</dbReference>
<dbReference type="VEuPathDB" id="FungiDB:LELG_05191"/>
<feature type="compositionally biased region" description="Acidic residues" evidence="10">
    <location>
        <begin position="187"/>
        <end position="200"/>
    </location>
</feature>
<dbReference type="OrthoDB" id="1108038at2759"/>
<feature type="compositionally biased region" description="Basic and acidic residues" evidence="10">
    <location>
        <begin position="56"/>
        <end position="65"/>
    </location>
</feature>
<keyword evidence="9 11" id="KW-0472">Membrane</keyword>
<dbReference type="Proteomes" id="UP000001996">
    <property type="component" value="Unassembled WGS sequence"/>
</dbReference>
<dbReference type="GO" id="GO:0005789">
    <property type="term" value="C:endoplasmic reticulum membrane"/>
    <property type="evidence" value="ECO:0007669"/>
    <property type="project" value="TreeGrafter"/>
</dbReference>
<dbReference type="OMA" id="NNELHEN"/>
<feature type="transmembrane region" description="Helical" evidence="11">
    <location>
        <begin position="380"/>
        <end position="398"/>
    </location>
</feature>
<gene>
    <name evidence="12" type="ORF">LELG_05191</name>
</gene>
<evidence type="ECO:0000256" key="3">
    <source>
        <dbReference type="ARBA" id="ARBA00004906"/>
    </source>
</evidence>
<evidence type="ECO:0000256" key="6">
    <source>
        <dbReference type="ARBA" id="ARBA00022692"/>
    </source>
</evidence>
<keyword evidence="7" id="KW-0833">Ubl conjugation pathway</keyword>
<feature type="compositionally biased region" description="Acidic residues" evidence="10">
    <location>
        <begin position="227"/>
        <end position="246"/>
    </location>
</feature>
<dbReference type="EC" id="2.3.2.27" evidence="4"/>
<accession>A5E6F2</accession>
<feature type="compositionally biased region" description="Acidic residues" evidence="10">
    <location>
        <begin position="146"/>
        <end position="158"/>
    </location>
</feature>
<dbReference type="AlphaFoldDB" id="A5E6F2"/>
<feature type="transmembrane region" description="Helical" evidence="11">
    <location>
        <begin position="277"/>
        <end position="297"/>
    </location>
</feature>
<dbReference type="PANTHER" id="PTHR13145">
    <property type="entry name" value="SSM4 PROTEIN"/>
    <property type="match status" value="1"/>
</dbReference>
<dbReference type="InParanoid" id="A5E6F2"/>
<evidence type="ECO:0000256" key="10">
    <source>
        <dbReference type="SAM" id="MobiDB-lite"/>
    </source>
</evidence>
<sequence>MEEGERREFNQLEAAQNLQRLDMLTKAIEDLQNQEADEQANNELHENLRRAIIRGELFHENHDAEAQEQEQQQQQQREEEEENEEIGVINNTNIVADGDDEDDDEDADYDENRSYTDDDDADNEHTDDGTDDDTDNESSFSHRGEDGDDDLEIIDENDYSIVDIDERPEVFGFDQNNREAVAAAVASEEEDDVDDDDDDDHLNIGGHHNHLDDVEDFNFDDHQRDDVDNDVDEEEEEEEDDDDDDDLRAGDANANQNGFFAEILDMFGVVLNIKTPLILMVICDAIIVAYLFVIYLIPQLLGSIIAYTTGYIWLFFAYFLPSTVYESVLSFSQQYKTVETGYDIVDLLYNSLVKYCIIPAITLLKDVFFKPRQLTVVERSIHLIFGYGLICGAIYKSMKMLASNPKPLVGNARKAYKILFEITSTAKVFTVFGIEIFVFPLYCGYLVDFCLAAITNEDQLLFTTSNEFTQLHWGRMLFPLEQWNFLYAHVCPFSLGW</sequence>
<evidence type="ECO:0000256" key="8">
    <source>
        <dbReference type="ARBA" id="ARBA00022989"/>
    </source>
</evidence>
<evidence type="ECO:0000256" key="9">
    <source>
        <dbReference type="ARBA" id="ARBA00023136"/>
    </source>
</evidence>
<dbReference type="GO" id="GO:0061630">
    <property type="term" value="F:ubiquitin protein ligase activity"/>
    <property type="evidence" value="ECO:0007669"/>
    <property type="project" value="UniProtKB-EC"/>
</dbReference>
<comment type="pathway">
    <text evidence="3">Protein modification; protein ubiquitination.</text>
</comment>
<dbReference type="HOGENOM" id="CLU_548682_0_0_1"/>
<dbReference type="EMBL" id="CH981531">
    <property type="protein sequence ID" value="EDK47010.1"/>
    <property type="molecule type" value="Genomic_DNA"/>
</dbReference>
<name>A5E6F2_LODEL</name>
<evidence type="ECO:0000313" key="12">
    <source>
        <dbReference type="EMBL" id="EDK47010.1"/>
    </source>
</evidence>
<protein>
    <recommendedName>
        <fullName evidence="4">RING-type E3 ubiquitin transferase</fullName>
        <ecNumber evidence="4">2.3.2.27</ecNumber>
    </recommendedName>
</protein>
<proteinExistence type="predicted"/>
<comment type="catalytic activity">
    <reaction evidence="1">
        <text>S-ubiquitinyl-[E2 ubiquitin-conjugating enzyme]-L-cysteine + [acceptor protein]-L-lysine = [E2 ubiquitin-conjugating enzyme]-L-cysteine + N(6)-ubiquitinyl-[acceptor protein]-L-lysine.</text>
        <dbReference type="EC" id="2.3.2.27"/>
    </reaction>
</comment>
<evidence type="ECO:0000256" key="2">
    <source>
        <dbReference type="ARBA" id="ARBA00004141"/>
    </source>
</evidence>
<evidence type="ECO:0000256" key="4">
    <source>
        <dbReference type="ARBA" id="ARBA00012483"/>
    </source>
</evidence>
<keyword evidence="13" id="KW-1185">Reference proteome</keyword>
<reference evidence="12 13" key="1">
    <citation type="journal article" date="2009" name="Nature">
        <title>Evolution of pathogenicity and sexual reproduction in eight Candida genomes.</title>
        <authorList>
            <person name="Butler G."/>
            <person name="Rasmussen M.D."/>
            <person name="Lin M.F."/>
            <person name="Santos M.A."/>
            <person name="Sakthikumar S."/>
            <person name="Munro C.A."/>
            <person name="Rheinbay E."/>
            <person name="Grabherr M."/>
            <person name="Forche A."/>
            <person name="Reedy J.L."/>
            <person name="Agrafioti I."/>
            <person name="Arnaud M.B."/>
            <person name="Bates S."/>
            <person name="Brown A.J."/>
            <person name="Brunke S."/>
            <person name="Costanzo M.C."/>
            <person name="Fitzpatrick D.A."/>
            <person name="de Groot P.W."/>
            <person name="Harris D."/>
            <person name="Hoyer L.L."/>
            <person name="Hube B."/>
            <person name="Klis F.M."/>
            <person name="Kodira C."/>
            <person name="Lennard N."/>
            <person name="Logue M.E."/>
            <person name="Martin R."/>
            <person name="Neiman A.M."/>
            <person name="Nikolaou E."/>
            <person name="Quail M.A."/>
            <person name="Quinn J."/>
            <person name="Santos M.C."/>
            <person name="Schmitzberger F.F."/>
            <person name="Sherlock G."/>
            <person name="Shah P."/>
            <person name="Silverstein K.A."/>
            <person name="Skrzypek M.S."/>
            <person name="Soll D."/>
            <person name="Staggs R."/>
            <person name="Stansfield I."/>
            <person name="Stumpf M.P."/>
            <person name="Sudbery P.E."/>
            <person name="Srikantha T."/>
            <person name="Zeng Q."/>
            <person name="Berman J."/>
            <person name="Berriman M."/>
            <person name="Heitman J."/>
            <person name="Gow N.A."/>
            <person name="Lorenz M.C."/>
            <person name="Birren B.W."/>
            <person name="Kellis M."/>
            <person name="Cuomo C.A."/>
        </authorList>
    </citation>
    <scope>NUCLEOTIDE SEQUENCE [LARGE SCALE GENOMIC DNA]</scope>
    <source>
        <strain evidence="13">ATCC 11503 / BCRC 21390 / CBS 2605 / JCM 1781 / NBRC 1676 / NRRL YB-4239</strain>
    </source>
</reference>
<evidence type="ECO:0000313" key="13">
    <source>
        <dbReference type="Proteomes" id="UP000001996"/>
    </source>
</evidence>
<feature type="region of interest" description="Disordered" evidence="10">
    <location>
        <begin position="53"/>
        <end position="249"/>
    </location>
</feature>
<evidence type="ECO:0000256" key="1">
    <source>
        <dbReference type="ARBA" id="ARBA00000900"/>
    </source>
</evidence>
<feature type="compositionally biased region" description="Acidic residues" evidence="10">
    <location>
        <begin position="97"/>
        <end position="109"/>
    </location>
</feature>
<keyword evidence="8 11" id="KW-1133">Transmembrane helix</keyword>
<feature type="transmembrane region" description="Helical" evidence="11">
    <location>
        <begin position="304"/>
        <end position="321"/>
    </location>
</feature>
<organism evidence="12 13">
    <name type="scientific">Lodderomyces elongisporus (strain ATCC 11503 / CBS 2605 / JCM 1781 / NBRC 1676 / NRRL YB-4239)</name>
    <name type="common">Yeast</name>
    <name type="synonym">Saccharomyces elongisporus</name>
    <dbReference type="NCBI Taxonomy" id="379508"/>
    <lineage>
        <taxon>Eukaryota</taxon>
        <taxon>Fungi</taxon>
        <taxon>Dikarya</taxon>
        <taxon>Ascomycota</taxon>
        <taxon>Saccharomycotina</taxon>
        <taxon>Pichiomycetes</taxon>
        <taxon>Debaryomycetaceae</taxon>
        <taxon>Candida/Lodderomyces clade</taxon>
        <taxon>Lodderomyces</taxon>
    </lineage>
</organism>